<reference evidence="2" key="1">
    <citation type="journal article" date="2022" name="Mol. Ecol. Resour.">
        <title>The genomes of chicory, endive, great burdock and yacon provide insights into Asteraceae palaeo-polyploidization history and plant inulin production.</title>
        <authorList>
            <person name="Fan W."/>
            <person name="Wang S."/>
            <person name="Wang H."/>
            <person name="Wang A."/>
            <person name="Jiang F."/>
            <person name="Liu H."/>
            <person name="Zhao H."/>
            <person name="Xu D."/>
            <person name="Zhang Y."/>
        </authorList>
    </citation>
    <scope>NUCLEOTIDE SEQUENCE [LARGE SCALE GENOMIC DNA]</scope>
    <source>
        <strain evidence="2">cv. Yunnan</strain>
    </source>
</reference>
<gene>
    <name evidence="1" type="ORF">L1987_35357</name>
</gene>
<accession>A0ACB9HXT9</accession>
<protein>
    <submittedName>
        <fullName evidence="1">Uncharacterized protein</fullName>
    </submittedName>
</protein>
<sequence>MCCWFATPVELLLIGVCCSRSADGSDSYAEVCLTAGLGSVVSRLVGKTDSFLCGLRGFDSSRSGDLFDTNPCNMRAMP</sequence>
<organism evidence="1 2">
    <name type="scientific">Smallanthus sonchifolius</name>
    <dbReference type="NCBI Taxonomy" id="185202"/>
    <lineage>
        <taxon>Eukaryota</taxon>
        <taxon>Viridiplantae</taxon>
        <taxon>Streptophyta</taxon>
        <taxon>Embryophyta</taxon>
        <taxon>Tracheophyta</taxon>
        <taxon>Spermatophyta</taxon>
        <taxon>Magnoliopsida</taxon>
        <taxon>eudicotyledons</taxon>
        <taxon>Gunneridae</taxon>
        <taxon>Pentapetalae</taxon>
        <taxon>asterids</taxon>
        <taxon>campanulids</taxon>
        <taxon>Asterales</taxon>
        <taxon>Asteraceae</taxon>
        <taxon>Asteroideae</taxon>
        <taxon>Heliantheae alliance</taxon>
        <taxon>Millerieae</taxon>
        <taxon>Smallanthus</taxon>
    </lineage>
</organism>
<keyword evidence="2" id="KW-1185">Reference proteome</keyword>
<evidence type="ECO:0000313" key="2">
    <source>
        <dbReference type="Proteomes" id="UP001056120"/>
    </source>
</evidence>
<reference evidence="1 2" key="2">
    <citation type="journal article" date="2022" name="Mol. Ecol. Resour.">
        <title>The genomes of chicory, endive, great burdock and yacon provide insights into Asteraceae paleo-polyploidization history and plant inulin production.</title>
        <authorList>
            <person name="Fan W."/>
            <person name="Wang S."/>
            <person name="Wang H."/>
            <person name="Wang A."/>
            <person name="Jiang F."/>
            <person name="Liu H."/>
            <person name="Zhao H."/>
            <person name="Xu D."/>
            <person name="Zhang Y."/>
        </authorList>
    </citation>
    <scope>NUCLEOTIDE SEQUENCE [LARGE SCALE GENOMIC DNA]</scope>
    <source>
        <strain evidence="2">cv. Yunnan</strain>
        <tissue evidence="1">Leaves</tissue>
    </source>
</reference>
<dbReference type="EMBL" id="CM042028">
    <property type="protein sequence ID" value="KAI3800050.1"/>
    <property type="molecule type" value="Genomic_DNA"/>
</dbReference>
<comment type="caution">
    <text evidence="1">The sequence shown here is derived from an EMBL/GenBank/DDBJ whole genome shotgun (WGS) entry which is preliminary data.</text>
</comment>
<name>A0ACB9HXT9_9ASTR</name>
<evidence type="ECO:0000313" key="1">
    <source>
        <dbReference type="EMBL" id="KAI3800050.1"/>
    </source>
</evidence>
<dbReference type="Proteomes" id="UP001056120">
    <property type="component" value="Linkage Group LG11"/>
</dbReference>
<proteinExistence type="predicted"/>